<organism evidence="2 3">
    <name type="scientific">Corynascus novoguineensis</name>
    <dbReference type="NCBI Taxonomy" id="1126955"/>
    <lineage>
        <taxon>Eukaryota</taxon>
        <taxon>Fungi</taxon>
        <taxon>Dikarya</taxon>
        <taxon>Ascomycota</taxon>
        <taxon>Pezizomycotina</taxon>
        <taxon>Sordariomycetes</taxon>
        <taxon>Sordariomycetidae</taxon>
        <taxon>Sordariales</taxon>
        <taxon>Chaetomiaceae</taxon>
        <taxon>Corynascus</taxon>
    </lineage>
</organism>
<dbReference type="Proteomes" id="UP001303647">
    <property type="component" value="Unassembled WGS sequence"/>
</dbReference>
<keyword evidence="3" id="KW-1185">Reference proteome</keyword>
<evidence type="ECO:0000313" key="3">
    <source>
        <dbReference type="Proteomes" id="UP001303647"/>
    </source>
</evidence>
<accession>A0AAN7HLJ8</accession>
<feature type="compositionally biased region" description="Basic residues" evidence="1">
    <location>
        <begin position="139"/>
        <end position="148"/>
    </location>
</feature>
<feature type="compositionally biased region" description="Acidic residues" evidence="1">
    <location>
        <begin position="268"/>
        <end position="277"/>
    </location>
</feature>
<sequence length="305" mass="34469">MCRTYTVDFIRPPCTSECTQHLTPRVRPCKHIGTQRCRLEPNQRIQVPYWCARHLQTNVRPSLARFTHAVLNHTTTTAAGALLPATGAAVVFNKFDSLDRDVQRHLRQFAYCAFVTRQEEYYEAARELVHLQLPPEGGRRRKRGRRKKESPPAMPLPIPRTHDQILGDLRDELRGALDRYRDGDRYVLGCGVSLEAQPEEERRSGFFRFPIIEEGHFGQLLLNMVDGAVVPYSFADIFDGPSSRLASRGASQEEEQGRAEKLLGSVIEEGDSPEDQDEKGNKVENGSVSDISRPPRFDPGADKDS</sequence>
<name>A0AAN7HLJ8_9PEZI</name>
<feature type="region of interest" description="Disordered" evidence="1">
    <location>
        <begin position="242"/>
        <end position="305"/>
    </location>
</feature>
<protein>
    <submittedName>
        <fullName evidence="2">Uncharacterized protein</fullName>
    </submittedName>
</protein>
<feature type="region of interest" description="Disordered" evidence="1">
    <location>
        <begin position="133"/>
        <end position="161"/>
    </location>
</feature>
<reference evidence="2" key="2">
    <citation type="submission" date="2023-05" db="EMBL/GenBank/DDBJ databases">
        <authorList>
            <consortium name="Lawrence Berkeley National Laboratory"/>
            <person name="Steindorff A."/>
            <person name="Hensen N."/>
            <person name="Bonometti L."/>
            <person name="Westerberg I."/>
            <person name="Brannstrom I.O."/>
            <person name="Guillou S."/>
            <person name="Cros-Aarteil S."/>
            <person name="Calhoun S."/>
            <person name="Haridas S."/>
            <person name="Kuo A."/>
            <person name="Mondo S."/>
            <person name="Pangilinan J."/>
            <person name="Riley R."/>
            <person name="Labutti K."/>
            <person name="Andreopoulos B."/>
            <person name="Lipzen A."/>
            <person name="Chen C."/>
            <person name="Yanf M."/>
            <person name="Daum C."/>
            <person name="Ng V."/>
            <person name="Clum A."/>
            <person name="Ohm R."/>
            <person name="Martin F."/>
            <person name="Silar P."/>
            <person name="Natvig D."/>
            <person name="Lalanne C."/>
            <person name="Gautier V."/>
            <person name="Ament-Velasquez S.L."/>
            <person name="Kruys A."/>
            <person name="Hutchinson M.I."/>
            <person name="Powell A.J."/>
            <person name="Barry K."/>
            <person name="Miller A.N."/>
            <person name="Grigoriev I.V."/>
            <person name="Debuchy R."/>
            <person name="Gladieux P."/>
            <person name="Thoren M.H."/>
            <person name="Johannesson H."/>
        </authorList>
    </citation>
    <scope>NUCLEOTIDE SEQUENCE</scope>
    <source>
        <strain evidence="2">CBS 359.72</strain>
    </source>
</reference>
<reference evidence="2" key="1">
    <citation type="journal article" date="2023" name="Mol. Phylogenet. Evol.">
        <title>Genome-scale phylogeny and comparative genomics of the fungal order Sordariales.</title>
        <authorList>
            <person name="Hensen N."/>
            <person name="Bonometti L."/>
            <person name="Westerberg I."/>
            <person name="Brannstrom I.O."/>
            <person name="Guillou S."/>
            <person name="Cros-Aarteil S."/>
            <person name="Calhoun S."/>
            <person name="Haridas S."/>
            <person name="Kuo A."/>
            <person name="Mondo S."/>
            <person name="Pangilinan J."/>
            <person name="Riley R."/>
            <person name="LaButti K."/>
            <person name="Andreopoulos B."/>
            <person name="Lipzen A."/>
            <person name="Chen C."/>
            <person name="Yan M."/>
            <person name="Daum C."/>
            <person name="Ng V."/>
            <person name="Clum A."/>
            <person name="Steindorff A."/>
            <person name="Ohm R.A."/>
            <person name="Martin F."/>
            <person name="Silar P."/>
            <person name="Natvig D.O."/>
            <person name="Lalanne C."/>
            <person name="Gautier V."/>
            <person name="Ament-Velasquez S.L."/>
            <person name="Kruys A."/>
            <person name="Hutchinson M.I."/>
            <person name="Powell A.J."/>
            <person name="Barry K."/>
            <person name="Miller A.N."/>
            <person name="Grigoriev I.V."/>
            <person name="Debuchy R."/>
            <person name="Gladieux P."/>
            <person name="Hiltunen Thoren M."/>
            <person name="Johannesson H."/>
        </authorList>
    </citation>
    <scope>NUCLEOTIDE SEQUENCE</scope>
    <source>
        <strain evidence="2">CBS 359.72</strain>
    </source>
</reference>
<dbReference type="AlphaFoldDB" id="A0AAN7HLJ8"/>
<proteinExistence type="predicted"/>
<dbReference type="EMBL" id="MU857742">
    <property type="protein sequence ID" value="KAK4244369.1"/>
    <property type="molecule type" value="Genomic_DNA"/>
</dbReference>
<gene>
    <name evidence="2" type="ORF">C7999DRAFT_17357</name>
</gene>
<evidence type="ECO:0000313" key="2">
    <source>
        <dbReference type="EMBL" id="KAK4244369.1"/>
    </source>
</evidence>
<evidence type="ECO:0000256" key="1">
    <source>
        <dbReference type="SAM" id="MobiDB-lite"/>
    </source>
</evidence>
<comment type="caution">
    <text evidence="2">The sequence shown here is derived from an EMBL/GenBank/DDBJ whole genome shotgun (WGS) entry which is preliminary data.</text>
</comment>
<feature type="compositionally biased region" description="Basic and acidic residues" evidence="1">
    <location>
        <begin position="293"/>
        <end position="305"/>
    </location>
</feature>